<evidence type="ECO:0000259" key="13">
    <source>
        <dbReference type="PROSITE" id="PS50112"/>
    </source>
</evidence>
<dbReference type="InterPro" id="IPR035965">
    <property type="entry name" value="PAS-like_dom_sf"/>
</dbReference>
<dbReference type="Gene3D" id="1.10.287.130">
    <property type="match status" value="1"/>
</dbReference>
<dbReference type="InterPro" id="IPR000014">
    <property type="entry name" value="PAS"/>
</dbReference>
<feature type="domain" description="PAS" evidence="13">
    <location>
        <begin position="850"/>
        <end position="896"/>
    </location>
</feature>
<dbReference type="PROSITE" id="PS50113">
    <property type="entry name" value="PAC"/>
    <property type="match status" value="1"/>
</dbReference>
<evidence type="ECO:0000313" key="15">
    <source>
        <dbReference type="EMBL" id="SMP13800.1"/>
    </source>
</evidence>
<feature type="signal peptide" evidence="10">
    <location>
        <begin position="1"/>
        <end position="31"/>
    </location>
</feature>
<feature type="chain" id="PRO_5045424497" description="histidine kinase" evidence="10">
    <location>
        <begin position="32"/>
        <end position="1479"/>
    </location>
</feature>
<dbReference type="InterPro" id="IPR013783">
    <property type="entry name" value="Ig-like_fold"/>
</dbReference>
<dbReference type="SUPFAM" id="SSF52172">
    <property type="entry name" value="CheY-like"/>
    <property type="match status" value="1"/>
</dbReference>
<evidence type="ECO:0000259" key="14">
    <source>
        <dbReference type="PROSITE" id="PS50113"/>
    </source>
</evidence>
<dbReference type="InterPro" id="IPR003661">
    <property type="entry name" value="HisK_dim/P_dom"/>
</dbReference>
<dbReference type="InterPro" id="IPR036097">
    <property type="entry name" value="HisK_dim/P_sf"/>
</dbReference>
<dbReference type="CDD" id="cd00082">
    <property type="entry name" value="HisKA"/>
    <property type="match status" value="1"/>
</dbReference>
<dbReference type="SMART" id="SM00086">
    <property type="entry name" value="PAC"/>
    <property type="match status" value="1"/>
</dbReference>
<feature type="domain" description="Response regulatory" evidence="12">
    <location>
        <begin position="1363"/>
        <end position="1479"/>
    </location>
</feature>
<dbReference type="InterPro" id="IPR000700">
    <property type="entry name" value="PAS-assoc_C"/>
</dbReference>
<dbReference type="Pfam" id="PF00989">
    <property type="entry name" value="PAS"/>
    <property type="match status" value="1"/>
</dbReference>
<gene>
    <name evidence="15" type="ORF">SAMN06265373_102585</name>
</gene>
<sequence length="1479" mass="163038">MSFVRYPNGLLFASKLILCLALSLCTYSVTSASETQVFPKYELDSGSVTVGGLEDSDGIIWLATAIGPLRYNGVDTQYLKTGNGTRLSRVGSIFEAADGKLWFGRASGGVVVYDKRDNSFRTLKHSPGEPNSLSTNSLNWAPHLIQQTGDGDVWIGTTNGLNRVSEDGEQITHYLHSQNDNRSLAGNNIHAVEVDQDGQVWIATDNGLSAMDTTTGEFTNYRHDPNDPESLPAGKLSDVLAAQPGVIWVSSHSGGLARLDVAAGAFKRYQNNPENDDSLAHNEIYSLEIDATGNLWIGRRFSVAVGIEEFNPETGHFHVHLRNPDTASPDTTEMIMSAFVGHDGTVWLPYNTGPLYRMVQPGPVQQVRFKNPTAQSIHTEPVLAVAEDADSQVWIGGVGGLKLYDRDTGSYERWQPESDAANPEDQTLTFNEVNTILPAGPGLLWIGEVDSTFSLVDTQEKKVLKRHRTDQRAFGAWGGTYDVNDPSLIWFGSQTSGLGRVDTKTGEFRFYNSSTNPEAGIETSFIAKVAPAESSGLWLASDGQGVLFFDNEKVVEQYLHEPENPGSLGSSFVNDIEFDSAGQMWVATMEGGLSVFDQVTKTFETFGAEAGLQTSNVLAIEIDGVGNLWLATNEGVYLFNPRTKQVERRFTDRDNLHTNSSLTWPSGTLMTSAQELFVGSLSGVSMIALDKFSEVPENLLVLFTRFTVNGQPIQSNSAIERVREFDVHGPDASFDFNASVLGYSHEVRKRIRYKLEGYETEWNTPSNTLYGRYTSLPGGSYFLVVQGSQQEGKWTSGARVRVNVIPAWWQRWWFITFLLLASFGLLIAVAYWRLRILQAVVESTKALAKSEERTRDIAETAFDYFFETDKDHKIIWMSDQFQEATGITPEHVYGKTRWDVTSEDTNTAKWVDHRSEIDKNMPFRDFQFELAVAGGTPRVILGNGNPIYSEDGEFLGYMGTGKDVTDVVRAIEGAQAAENRLKRAIESANASILVFDSDNHLVFSHLAEHQKLDELRKNISVGMSYKEHIRDALVPSISFIDGVERDQFFDTLMQNHNHPGAPLEVRLNDDTWLQLNETALEDGGAIQVWIDSTELKLHEEQARRSQKMDAIGKLTGGIAHDFNNLLAVIHGNLELLLDEVPDKSAKPRRYVDKALAAASKGASLTQRLLAFARKQPLRPEATDINNLVEGMISLVRRTLGEEVKIVWEPDPKLKLGHIDANQLESAVLNLAVNARDALQSSGELRVATSNVTLSETDLADNDEVDPGEYVAISFKDNGTGMSQDVQDRIFEPFFTTKEMGKGTGLGLSMIYGFIKQSKGHISCESELGKGTTMTLYLKASDQDAVVATSVEAKTSTGAKGRLQVLVVEDDVEVRSVITEMLASFGYSVLAAEDSFKALEILEMEADIDLMLTDIGLPGGMNGIQLADKVRQEHPTLPIVMMTGYQSEQENGEGFAAPAQNLIHKPFSKADLSTAIERAI</sequence>
<name>A0ABY1NMT7_9RHOB</name>
<dbReference type="Pfam" id="PF02518">
    <property type="entry name" value="HATPase_c"/>
    <property type="match status" value="1"/>
</dbReference>
<evidence type="ECO:0000256" key="4">
    <source>
        <dbReference type="ARBA" id="ARBA00022679"/>
    </source>
</evidence>
<feature type="modified residue" description="4-aspartylphosphate" evidence="9">
    <location>
        <position position="1413"/>
    </location>
</feature>
<accession>A0ABY1NMT7</accession>
<dbReference type="SMART" id="SM00091">
    <property type="entry name" value="PAS"/>
    <property type="match status" value="2"/>
</dbReference>
<dbReference type="SMART" id="SM00448">
    <property type="entry name" value="REC"/>
    <property type="match status" value="1"/>
</dbReference>
<dbReference type="InterPro" id="IPR013767">
    <property type="entry name" value="PAS_fold"/>
</dbReference>
<dbReference type="EMBL" id="FXTY01000002">
    <property type="protein sequence ID" value="SMP13800.1"/>
    <property type="molecule type" value="Genomic_DNA"/>
</dbReference>
<evidence type="ECO:0000256" key="2">
    <source>
        <dbReference type="ARBA" id="ARBA00012438"/>
    </source>
</evidence>
<evidence type="ECO:0000256" key="3">
    <source>
        <dbReference type="ARBA" id="ARBA00022553"/>
    </source>
</evidence>
<evidence type="ECO:0000256" key="5">
    <source>
        <dbReference type="ARBA" id="ARBA00022741"/>
    </source>
</evidence>
<dbReference type="InterPro" id="IPR001789">
    <property type="entry name" value="Sig_transdc_resp-reg_receiver"/>
</dbReference>
<dbReference type="SUPFAM" id="SSF47384">
    <property type="entry name" value="Homodimeric domain of signal transducing histidine kinase"/>
    <property type="match status" value="1"/>
</dbReference>
<dbReference type="InterPro" id="IPR011006">
    <property type="entry name" value="CheY-like_superfamily"/>
</dbReference>
<evidence type="ECO:0000256" key="10">
    <source>
        <dbReference type="SAM" id="SignalP"/>
    </source>
</evidence>
<dbReference type="SUPFAM" id="SSF55874">
    <property type="entry name" value="ATPase domain of HSP90 chaperone/DNA topoisomerase II/histidine kinase"/>
    <property type="match status" value="1"/>
</dbReference>
<dbReference type="Pfam" id="PF00072">
    <property type="entry name" value="Response_reg"/>
    <property type="match status" value="1"/>
</dbReference>
<dbReference type="InterPro" id="IPR015943">
    <property type="entry name" value="WD40/YVTN_repeat-like_dom_sf"/>
</dbReference>
<keyword evidence="6" id="KW-0418">Kinase</keyword>
<dbReference type="CDD" id="cd00130">
    <property type="entry name" value="PAS"/>
    <property type="match status" value="1"/>
</dbReference>
<keyword evidence="16" id="KW-1185">Reference proteome</keyword>
<comment type="catalytic activity">
    <reaction evidence="1">
        <text>ATP + protein L-histidine = ADP + protein N-phospho-L-histidine.</text>
        <dbReference type="EC" id="2.7.13.3"/>
    </reaction>
</comment>
<dbReference type="SMART" id="SM00387">
    <property type="entry name" value="HATPase_c"/>
    <property type="match status" value="1"/>
</dbReference>
<dbReference type="SUPFAM" id="SSF63829">
    <property type="entry name" value="Calcium-dependent phosphotriesterase"/>
    <property type="match status" value="2"/>
</dbReference>
<evidence type="ECO:0000256" key="7">
    <source>
        <dbReference type="ARBA" id="ARBA00022840"/>
    </source>
</evidence>
<protein>
    <recommendedName>
        <fullName evidence="2">histidine kinase</fullName>
        <ecNumber evidence="2">2.7.13.3</ecNumber>
    </recommendedName>
</protein>
<dbReference type="Gene3D" id="2.130.10.10">
    <property type="entry name" value="YVTN repeat-like/Quinoprotein amine dehydrogenase"/>
    <property type="match status" value="3"/>
</dbReference>
<dbReference type="NCBIfam" id="TIGR00229">
    <property type="entry name" value="sensory_box"/>
    <property type="match status" value="1"/>
</dbReference>
<dbReference type="EC" id="2.7.13.3" evidence="2"/>
<dbReference type="PROSITE" id="PS50110">
    <property type="entry name" value="RESPONSE_REGULATORY"/>
    <property type="match status" value="1"/>
</dbReference>
<keyword evidence="10" id="KW-0732">Signal</keyword>
<evidence type="ECO:0000256" key="6">
    <source>
        <dbReference type="ARBA" id="ARBA00022777"/>
    </source>
</evidence>
<feature type="domain" description="PAC" evidence="14">
    <location>
        <begin position="924"/>
        <end position="976"/>
    </location>
</feature>
<dbReference type="InterPro" id="IPR005467">
    <property type="entry name" value="His_kinase_dom"/>
</dbReference>
<keyword evidence="5" id="KW-0547">Nucleotide-binding</keyword>
<dbReference type="PRINTS" id="PR00344">
    <property type="entry name" value="BCTRLSENSOR"/>
</dbReference>
<keyword evidence="3 9" id="KW-0597">Phosphoprotein</keyword>
<dbReference type="Pfam" id="PF07494">
    <property type="entry name" value="Reg_prop"/>
    <property type="match status" value="1"/>
</dbReference>
<dbReference type="Pfam" id="PF00512">
    <property type="entry name" value="HisKA"/>
    <property type="match status" value="1"/>
</dbReference>
<evidence type="ECO:0000259" key="12">
    <source>
        <dbReference type="PROSITE" id="PS50110"/>
    </source>
</evidence>
<dbReference type="Gene3D" id="3.40.50.2300">
    <property type="match status" value="1"/>
</dbReference>
<dbReference type="PROSITE" id="PS50112">
    <property type="entry name" value="PAS"/>
    <property type="match status" value="1"/>
</dbReference>
<dbReference type="InterPro" id="IPR036890">
    <property type="entry name" value="HATPase_C_sf"/>
</dbReference>
<dbReference type="SMART" id="SM00388">
    <property type="entry name" value="HisKA"/>
    <property type="match status" value="1"/>
</dbReference>
<evidence type="ECO:0000256" key="1">
    <source>
        <dbReference type="ARBA" id="ARBA00000085"/>
    </source>
</evidence>
<keyword evidence="8" id="KW-0902">Two-component regulatory system</keyword>
<keyword evidence="7" id="KW-0067">ATP-binding</keyword>
<dbReference type="Gene3D" id="3.30.450.20">
    <property type="entry name" value="PAS domain"/>
    <property type="match status" value="1"/>
</dbReference>
<evidence type="ECO:0000256" key="9">
    <source>
        <dbReference type="PROSITE-ProRule" id="PRU00169"/>
    </source>
</evidence>
<feature type="domain" description="Histidine kinase" evidence="11">
    <location>
        <begin position="1117"/>
        <end position="1341"/>
    </location>
</feature>
<dbReference type="InterPro" id="IPR004358">
    <property type="entry name" value="Sig_transdc_His_kin-like_C"/>
</dbReference>
<dbReference type="PROSITE" id="PS50109">
    <property type="entry name" value="HIS_KIN"/>
    <property type="match status" value="1"/>
</dbReference>
<reference evidence="15 16" key="1">
    <citation type="submission" date="2017-05" db="EMBL/GenBank/DDBJ databases">
        <authorList>
            <person name="Varghese N."/>
            <person name="Submissions S."/>
        </authorList>
    </citation>
    <scope>NUCLEOTIDE SEQUENCE [LARGE SCALE GENOMIC DNA]</scope>
    <source>
        <strain evidence="15 16">DSM 29734</strain>
    </source>
</reference>
<dbReference type="InterPro" id="IPR011110">
    <property type="entry name" value="Reg_prop"/>
</dbReference>
<evidence type="ECO:0000256" key="8">
    <source>
        <dbReference type="ARBA" id="ARBA00023012"/>
    </source>
</evidence>
<evidence type="ECO:0000259" key="11">
    <source>
        <dbReference type="PROSITE" id="PS50109"/>
    </source>
</evidence>
<comment type="caution">
    <text evidence="15">The sequence shown here is derived from an EMBL/GenBank/DDBJ whole genome shotgun (WGS) entry which is preliminary data.</text>
</comment>
<dbReference type="InterPro" id="IPR001610">
    <property type="entry name" value="PAC"/>
</dbReference>
<dbReference type="SUPFAM" id="SSF55785">
    <property type="entry name" value="PYP-like sensor domain (PAS domain)"/>
    <property type="match status" value="1"/>
</dbReference>
<keyword evidence="4" id="KW-0808">Transferase</keyword>
<dbReference type="InterPro" id="IPR003594">
    <property type="entry name" value="HATPase_dom"/>
</dbReference>
<dbReference type="Proteomes" id="UP001157961">
    <property type="component" value="Unassembled WGS sequence"/>
</dbReference>
<proteinExistence type="predicted"/>
<evidence type="ECO:0000313" key="16">
    <source>
        <dbReference type="Proteomes" id="UP001157961"/>
    </source>
</evidence>
<dbReference type="PANTHER" id="PTHR43065">
    <property type="entry name" value="SENSOR HISTIDINE KINASE"/>
    <property type="match status" value="1"/>
</dbReference>
<dbReference type="PANTHER" id="PTHR43065:SF49">
    <property type="entry name" value="HISTIDINE KINASE"/>
    <property type="match status" value="1"/>
</dbReference>
<dbReference type="Gene3D" id="3.30.565.10">
    <property type="entry name" value="Histidine kinase-like ATPase, C-terminal domain"/>
    <property type="match status" value="1"/>
</dbReference>
<dbReference type="Gene3D" id="2.60.40.10">
    <property type="entry name" value="Immunoglobulins"/>
    <property type="match status" value="1"/>
</dbReference>
<dbReference type="RefSeq" id="WP_283425310.1">
    <property type="nucleotide sequence ID" value="NZ_FXTY01000002.1"/>
</dbReference>
<organism evidence="15 16">
    <name type="scientific">Shimia sagamensis</name>
    <dbReference type="NCBI Taxonomy" id="1566352"/>
    <lineage>
        <taxon>Bacteria</taxon>
        <taxon>Pseudomonadati</taxon>
        <taxon>Pseudomonadota</taxon>
        <taxon>Alphaproteobacteria</taxon>
        <taxon>Rhodobacterales</taxon>
        <taxon>Roseobacteraceae</taxon>
    </lineage>
</organism>